<protein>
    <recommendedName>
        <fullName evidence="11">Xaa-Pro dipeptidase</fullName>
        <ecNumber evidence="10">3.4.13.9</ecNumber>
    </recommendedName>
    <alternativeName>
        <fullName evidence="14">Imidodipeptidase</fullName>
    </alternativeName>
    <alternativeName>
        <fullName evidence="12">Peptidase D</fullName>
    </alternativeName>
    <alternativeName>
        <fullName evidence="13">Proline dipeptidase</fullName>
    </alternativeName>
</protein>
<keyword evidence="7" id="KW-0482">Metalloprotease</keyword>
<evidence type="ECO:0000256" key="2">
    <source>
        <dbReference type="ARBA" id="ARBA00011738"/>
    </source>
</evidence>
<evidence type="ECO:0000256" key="12">
    <source>
        <dbReference type="ARBA" id="ARBA00044252"/>
    </source>
</evidence>
<reference evidence="19 20" key="1">
    <citation type="submission" date="2024-05" db="EMBL/GenBank/DDBJ databases">
        <authorList>
            <person name="Wallberg A."/>
        </authorList>
    </citation>
    <scope>NUCLEOTIDE SEQUENCE [LARGE SCALE GENOMIC DNA]</scope>
</reference>
<keyword evidence="3" id="KW-0645">Protease</keyword>
<dbReference type="EC" id="3.4.13.9" evidence="10"/>
<dbReference type="Gene3D" id="3.90.230.10">
    <property type="entry name" value="Creatinase/methionine aminopeptidase superfamily"/>
    <property type="match status" value="1"/>
</dbReference>
<dbReference type="PANTHER" id="PTHR48480:SF2">
    <property type="entry name" value="PEPTIDASE D"/>
    <property type="match status" value="1"/>
</dbReference>
<comment type="subunit">
    <text evidence="2">Homodimer.</text>
</comment>
<gene>
    <name evidence="19" type="ORF">MNOR_LOCUS34941</name>
</gene>
<dbReference type="Proteomes" id="UP001497623">
    <property type="component" value="Unassembled WGS sequence"/>
</dbReference>
<dbReference type="InterPro" id="IPR000994">
    <property type="entry name" value="Pept_M24"/>
</dbReference>
<keyword evidence="8" id="KW-0464">Manganese</keyword>
<evidence type="ECO:0000256" key="11">
    <source>
        <dbReference type="ARBA" id="ARBA00044141"/>
    </source>
</evidence>
<dbReference type="PROSITE" id="PS00491">
    <property type="entry name" value="PROLINE_PEPTIDASE"/>
    <property type="match status" value="1"/>
</dbReference>
<keyword evidence="4 16" id="KW-0479">Metal-binding</keyword>
<organism evidence="19 20">
    <name type="scientific">Meganyctiphanes norvegica</name>
    <name type="common">Northern krill</name>
    <name type="synonym">Thysanopoda norvegica</name>
    <dbReference type="NCBI Taxonomy" id="48144"/>
    <lineage>
        <taxon>Eukaryota</taxon>
        <taxon>Metazoa</taxon>
        <taxon>Ecdysozoa</taxon>
        <taxon>Arthropoda</taxon>
        <taxon>Crustacea</taxon>
        <taxon>Multicrustacea</taxon>
        <taxon>Malacostraca</taxon>
        <taxon>Eumalacostraca</taxon>
        <taxon>Eucarida</taxon>
        <taxon>Euphausiacea</taxon>
        <taxon>Euphausiidae</taxon>
        <taxon>Meganyctiphanes</taxon>
    </lineage>
</organism>
<evidence type="ECO:0000259" key="18">
    <source>
        <dbReference type="SMART" id="SM01011"/>
    </source>
</evidence>
<dbReference type="SMART" id="SM01011">
    <property type="entry name" value="AMP_N"/>
    <property type="match status" value="1"/>
</dbReference>
<dbReference type="GO" id="GO:0006508">
    <property type="term" value="P:proteolysis"/>
    <property type="evidence" value="ECO:0007669"/>
    <property type="project" value="UniProtKB-KW"/>
</dbReference>
<comment type="caution">
    <text evidence="19">The sequence shown here is derived from an EMBL/GenBank/DDBJ whole genome shotgun (WGS) entry which is preliminary data.</text>
</comment>
<evidence type="ECO:0000256" key="15">
    <source>
        <dbReference type="ARBA" id="ARBA00048994"/>
    </source>
</evidence>
<dbReference type="GO" id="GO:0102009">
    <property type="term" value="F:proline dipeptidase activity"/>
    <property type="evidence" value="ECO:0007669"/>
    <property type="project" value="UniProtKB-EC"/>
</dbReference>
<dbReference type="SUPFAM" id="SSF55920">
    <property type="entry name" value="Creatinase/aminopeptidase"/>
    <property type="match status" value="1"/>
</dbReference>
<dbReference type="InterPro" id="IPR036005">
    <property type="entry name" value="Creatinase/aminopeptidase-like"/>
</dbReference>
<proteinExistence type="inferred from homology"/>
<sequence length="566" mass="63509">MLYAVLIYACVVATVRTAPTSMATPSIFLGQNSITTETPFTRSNSNKTVPNDVRYEDGAAYFTMGEHTLKIPMTLHQENRECIVKRLQSRGGYAPGSVMLLQGGEDDHRPGSSDIDHVFWQESYFHWAFGVLEPGWYGAIDVSNGRSTLFMPRLPESYAWWMGRIRTPEEYRRQYQVDEVRYVDEMDQVLKEKTSGELLTLHGINSDSKRVTFEAGFKGISNFTVNNKVLHDEIAECRVHKTEAEIQILRYATSVSCAAHRNVMRSIRPGMKEYQLESLFQHHTYYHGGCRHQGYTNICGSGPSAAVLHYGHAGAPNDRTIIDGDMVMLDMGAEYYHYTADVSVSYPANGKFSDDQKYIYNAVYAANQAVMTAMRPGVSWVSMQSLANRVMLKHLTEAGLVKGDIDEMMAANIGSIFLPHGLGHLIGIDVHDVGGYLEGHPSRPTQAGYSSLRTARVLEENMVLTVEPGCYFIDHILDKAFENSDQAKFLVRNEIDRFRGFGGVRIEDVVLVTANGMENLSQDLPRTVEDIEAHMAAGLEQEDVCIPQQHVQPNRKKLVEITLTKR</sequence>
<keyword evidence="5" id="KW-0378">Hydrolase</keyword>
<dbReference type="PANTHER" id="PTHR48480">
    <property type="match status" value="1"/>
</dbReference>
<feature type="signal peptide" evidence="17">
    <location>
        <begin position="1"/>
        <end position="17"/>
    </location>
</feature>
<keyword evidence="20" id="KW-1185">Reference proteome</keyword>
<evidence type="ECO:0000256" key="7">
    <source>
        <dbReference type="ARBA" id="ARBA00023049"/>
    </source>
</evidence>
<dbReference type="FunFam" id="3.90.230.10:FF:000002">
    <property type="entry name" value="Xaa-Pro aminopeptidase 3"/>
    <property type="match status" value="1"/>
</dbReference>
<dbReference type="Gene3D" id="3.40.350.10">
    <property type="entry name" value="Creatinase/prolidase N-terminal domain"/>
    <property type="match status" value="1"/>
</dbReference>
<dbReference type="CDD" id="cd01087">
    <property type="entry name" value="Prolidase"/>
    <property type="match status" value="1"/>
</dbReference>
<comment type="catalytic activity">
    <reaction evidence="15">
        <text>Xaa-L-Pro dipeptide + H2O = an L-alpha-amino acid + L-proline</text>
        <dbReference type="Rhea" id="RHEA:76407"/>
        <dbReference type="ChEBI" id="CHEBI:15377"/>
        <dbReference type="ChEBI" id="CHEBI:59869"/>
        <dbReference type="ChEBI" id="CHEBI:60039"/>
        <dbReference type="ChEBI" id="CHEBI:195196"/>
        <dbReference type="EC" id="3.4.13.9"/>
    </reaction>
</comment>
<evidence type="ECO:0000256" key="3">
    <source>
        <dbReference type="ARBA" id="ARBA00022670"/>
    </source>
</evidence>
<dbReference type="Pfam" id="PF00557">
    <property type="entry name" value="Peptidase_M24"/>
    <property type="match status" value="1"/>
</dbReference>
<evidence type="ECO:0000256" key="13">
    <source>
        <dbReference type="ARBA" id="ARBA00044284"/>
    </source>
</evidence>
<dbReference type="GO" id="GO:0070006">
    <property type="term" value="F:metalloaminopeptidase activity"/>
    <property type="evidence" value="ECO:0007669"/>
    <property type="project" value="InterPro"/>
</dbReference>
<keyword evidence="6" id="KW-0224">Dipeptidase</keyword>
<evidence type="ECO:0000256" key="1">
    <source>
        <dbReference type="ARBA" id="ARBA00001936"/>
    </source>
</evidence>
<dbReference type="EMBL" id="CAXKWB010055971">
    <property type="protein sequence ID" value="CAL4177713.1"/>
    <property type="molecule type" value="Genomic_DNA"/>
</dbReference>
<evidence type="ECO:0000256" key="14">
    <source>
        <dbReference type="ARBA" id="ARBA00044351"/>
    </source>
</evidence>
<dbReference type="SUPFAM" id="SSF53092">
    <property type="entry name" value="Creatinase/prolidase N-terminal domain"/>
    <property type="match status" value="1"/>
</dbReference>
<evidence type="ECO:0000256" key="6">
    <source>
        <dbReference type="ARBA" id="ARBA00022997"/>
    </source>
</evidence>
<evidence type="ECO:0000256" key="8">
    <source>
        <dbReference type="ARBA" id="ARBA00023211"/>
    </source>
</evidence>
<dbReference type="InterPro" id="IPR029149">
    <property type="entry name" value="Creatin/AminoP/Spt16_N"/>
</dbReference>
<dbReference type="InterPro" id="IPR052433">
    <property type="entry name" value="X-Pro_dipept-like"/>
</dbReference>
<dbReference type="InterPro" id="IPR007865">
    <property type="entry name" value="Aminopep_P_N"/>
</dbReference>
<dbReference type="GO" id="GO:0030145">
    <property type="term" value="F:manganese ion binding"/>
    <property type="evidence" value="ECO:0007669"/>
    <property type="project" value="InterPro"/>
</dbReference>
<accession>A0AAV2S9T8</accession>
<name>A0AAV2S9T8_MEGNR</name>
<comment type="similarity">
    <text evidence="9">Belongs to the peptidase M24B family. Eukaryotic-type prolidase subfamily.</text>
</comment>
<evidence type="ECO:0000313" key="19">
    <source>
        <dbReference type="EMBL" id="CAL4177713.1"/>
    </source>
</evidence>
<dbReference type="AlphaFoldDB" id="A0AAV2S9T8"/>
<evidence type="ECO:0000256" key="16">
    <source>
        <dbReference type="RuleBase" id="RU000590"/>
    </source>
</evidence>
<dbReference type="InterPro" id="IPR001131">
    <property type="entry name" value="Peptidase_M24B_aminopep-P_CS"/>
</dbReference>
<evidence type="ECO:0000256" key="9">
    <source>
        <dbReference type="ARBA" id="ARBA00043990"/>
    </source>
</evidence>
<evidence type="ECO:0000256" key="10">
    <source>
        <dbReference type="ARBA" id="ARBA00044051"/>
    </source>
</evidence>
<dbReference type="Pfam" id="PF05195">
    <property type="entry name" value="AMP_N"/>
    <property type="match status" value="1"/>
</dbReference>
<comment type="cofactor">
    <cofactor evidence="1">
        <name>Mn(2+)</name>
        <dbReference type="ChEBI" id="CHEBI:29035"/>
    </cofactor>
</comment>
<feature type="domain" description="Aminopeptidase P N-terminal" evidence="18">
    <location>
        <begin position="71"/>
        <end position="209"/>
    </location>
</feature>
<evidence type="ECO:0000256" key="17">
    <source>
        <dbReference type="SAM" id="SignalP"/>
    </source>
</evidence>
<evidence type="ECO:0000256" key="4">
    <source>
        <dbReference type="ARBA" id="ARBA00022723"/>
    </source>
</evidence>
<feature type="chain" id="PRO_5043696588" description="Xaa-Pro dipeptidase" evidence="17">
    <location>
        <begin position="18"/>
        <end position="566"/>
    </location>
</feature>
<evidence type="ECO:0000256" key="5">
    <source>
        <dbReference type="ARBA" id="ARBA00022801"/>
    </source>
</evidence>
<evidence type="ECO:0000313" key="20">
    <source>
        <dbReference type="Proteomes" id="UP001497623"/>
    </source>
</evidence>
<keyword evidence="17" id="KW-0732">Signal</keyword>